<protein>
    <submittedName>
        <fullName evidence="2">Uncharacterized protein</fullName>
    </submittedName>
</protein>
<evidence type="ECO:0000256" key="1">
    <source>
        <dbReference type="SAM" id="MobiDB-lite"/>
    </source>
</evidence>
<feature type="compositionally biased region" description="Basic and acidic residues" evidence="1">
    <location>
        <begin position="25"/>
        <end position="38"/>
    </location>
</feature>
<feature type="region of interest" description="Disordered" evidence="1">
    <location>
        <begin position="1"/>
        <end position="51"/>
    </location>
</feature>
<dbReference type="Proteomes" id="UP000266723">
    <property type="component" value="Unassembled WGS sequence"/>
</dbReference>
<organism evidence="2 3">
    <name type="scientific">Brassica cretica</name>
    <name type="common">Mustard</name>
    <dbReference type="NCBI Taxonomy" id="69181"/>
    <lineage>
        <taxon>Eukaryota</taxon>
        <taxon>Viridiplantae</taxon>
        <taxon>Streptophyta</taxon>
        <taxon>Embryophyta</taxon>
        <taxon>Tracheophyta</taxon>
        <taxon>Spermatophyta</taxon>
        <taxon>Magnoliopsida</taxon>
        <taxon>eudicotyledons</taxon>
        <taxon>Gunneridae</taxon>
        <taxon>Pentapetalae</taxon>
        <taxon>rosids</taxon>
        <taxon>malvids</taxon>
        <taxon>Brassicales</taxon>
        <taxon>Brassicaceae</taxon>
        <taxon>Brassiceae</taxon>
        <taxon>Brassica</taxon>
    </lineage>
</organism>
<gene>
    <name evidence="2" type="ORF">DY000_02021815</name>
</gene>
<evidence type="ECO:0000313" key="2">
    <source>
        <dbReference type="EMBL" id="KAF3596461.1"/>
    </source>
</evidence>
<reference evidence="2 3" key="1">
    <citation type="journal article" date="2020" name="BMC Genomics">
        <title>Intraspecific diversification of the crop wild relative Brassica cretica Lam. using demographic model selection.</title>
        <authorList>
            <person name="Kioukis A."/>
            <person name="Michalopoulou V.A."/>
            <person name="Briers L."/>
            <person name="Pirintsos S."/>
            <person name="Studholme D.J."/>
            <person name="Pavlidis P."/>
            <person name="Sarris P.F."/>
        </authorList>
    </citation>
    <scope>NUCLEOTIDE SEQUENCE [LARGE SCALE GENOMIC DNA]</scope>
    <source>
        <strain evidence="3">cv. PFS-1207/04</strain>
    </source>
</reference>
<comment type="caution">
    <text evidence="2">The sequence shown here is derived from an EMBL/GenBank/DDBJ whole genome shotgun (WGS) entry which is preliminary data.</text>
</comment>
<name>A0ABQ7EI10_BRACR</name>
<feature type="region of interest" description="Disordered" evidence="1">
    <location>
        <begin position="244"/>
        <end position="279"/>
    </location>
</feature>
<proteinExistence type="predicted"/>
<sequence>MSRPRRSRSSYGGRGAVTEITKSTHYKERRRDMKKDTFYTDPYTPPHDSWNIEPQEMQTEVLPELRPSIATEAEQVSAVLHDGFPDIPLPGHRNQGPYISNQAVNPGKYYQPDDDICSLQHATTQAQATISSSSASILRAGSPGLPTIEAGEYTQRHVSFLLSFRIAEHGSLVHNVGKPGDPALRILPYGYGPVYVIVDGSGDQGQSLGIYARDHGRRVEEEGLLGVKYCLGGCRVDELCRKLEAGPRPGGRDPDPGGRDPDPGAGTRNLEAGTRNLEAGTRKPEAGVISSWNIFPQQFAPYSLVSGLKAGNNMIFFIGLREFHNGIKLLLEFGVGRRLVARAFKLPYRDETLPPWWGLVGVGRKFDGEAGNVCTKRDASAHTPDACAAHDPGILRGRILARPRIRGMRRFNKTRRTKLRILMLDSTGLACAS</sequence>
<keyword evidence="3" id="KW-1185">Reference proteome</keyword>
<accession>A0ABQ7EI10</accession>
<dbReference type="EMBL" id="QGKV02000299">
    <property type="protein sequence ID" value="KAF3596461.1"/>
    <property type="molecule type" value="Genomic_DNA"/>
</dbReference>
<feature type="compositionally biased region" description="Basic and acidic residues" evidence="1">
    <location>
        <begin position="244"/>
        <end position="262"/>
    </location>
</feature>
<evidence type="ECO:0000313" key="3">
    <source>
        <dbReference type="Proteomes" id="UP000266723"/>
    </source>
</evidence>